<comment type="caution">
    <text evidence="2">The sequence shown here is derived from an EMBL/GenBank/DDBJ whole genome shotgun (WGS) entry which is preliminary data.</text>
</comment>
<organism evidence="2 3">
    <name type="scientific">Oleoguttula mirabilis</name>
    <dbReference type="NCBI Taxonomy" id="1507867"/>
    <lineage>
        <taxon>Eukaryota</taxon>
        <taxon>Fungi</taxon>
        <taxon>Dikarya</taxon>
        <taxon>Ascomycota</taxon>
        <taxon>Pezizomycotina</taxon>
        <taxon>Dothideomycetes</taxon>
        <taxon>Dothideomycetidae</taxon>
        <taxon>Mycosphaerellales</taxon>
        <taxon>Teratosphaeriaceae</taxon>
        <taxon>Oleoguttula</taxon>
    </lineage>
</organism>
<gene>
    <name evidence="2" type="ORF">LTR36_000271</name>
</gene>
<dbReference type="AlphaFoldDB" id="A0AAV9JYC5"/>
<sequence length="254" mass="28762">MSRRNPGRASRNRYGQPSDTGPLQQPAGATPLFVMRKTSTTHRYMFMPGFAAELRHEIYDYHLLAHNYKCQNLTIETGRGINAPGPGIKYPCPSPLLLVSKEMAADVKVRVRAHAHTHAPKVQACVVDFNLRTLHSLFTKQMKHVDFTHFDNVRRRLNVLLRVDHIHYEDAPLAKWIRTVESIRGQQGPGALKVNYEVEDVPVGKLRVEFVERMNELGLAMARPGGELAVLLDAFATWWEEGEYDMDGDGDFEG</sequence>
<name>A0AAV9JYC5_9PEZI</name>
<proteinExistence type="predicted"/>
<feature type="compositionally biased region" description="Polar residues" evidence="1">
    <location>
        <begin position="13"/>
        <end position="23"/>
    </location>
</feature>
<evidence type="ECO:0000313" key="3">
    <source>
        <dbReference type="Proteomes" id="UP001324427"/>
    </source>
</evidence>
<dbReference type="Proteomes" id="UP001324427">
    <property type="component" value="Unassembled WGS sequence"/>
</dbReference>
<accession>A0AAV9JYC5</accession>
<protein>
    <submittedName>
        <fullName evidence="2">Uncharacterized protein</fullName>
    </submittedName>
</protein>
<keyword evidence="3" id="KW-1185">Reference proteome</keyword>
<reference evidence="2 3" key="1">
    <citation type="submission" date="2021-11" db="EMBL/GenBank/DDBJ databases">
        <title>Black yeast isolated from Biological Soil Crust.</title>
        <authorList>
            <person name="Kurbessoian T."/>
        </authorList>
    </citation>
    <scope>NUCLEOTIDE SEQUENCE [LARGE SCALE GENOMIC DNA]</scope>
    <source>
        <strain evidence="2 3">CCFEE 5522</strain>
    </source>
</reference>
<evidence type="ECO:0000313" key="2">
    <source>
        <dbReference type="EMBL" id="KAK4550692.1"/>
    </source>
</evidence>
<dbReference type="EMBL" id="JAVFHQ010000001">
    <property type="protein sequence ID" value="KAK4550692.1"/>
    <property type="molecule type" value="Genomic_DNA"/>
</dbReference>
<feature type="region of interest" description="Disordered" evidence="1">
    <location>
        <begin position="1"/>
        <end position="30"/>
    </location>
</feature>
<evidence type="ECO:0000256" key="1">
    <source>
        <dbReference type="SAM" id="MobiDB-lite"/>
    </source>
</evidence>